<dbReference type="InterPro" id="IPR012340">
    <property type="entry name" value="NA-bd_OB-fold"/>
</dbReference>
<dbReference type="EMBL" id="JBAKAZ010000011">
    <property type="protein sequence ID" value="MEL0628931.1"/>
    <property type="molecule type" value="Genomic_DNA"/>
</dbReference>
<protein>
    <submittedName>
        <fullName evidence="2">NfeD family protein</fullName>
    </submittedName>
</protein>
<feature type="transmembrane region" description="Helical" evidence="1">
    <location>
        <begin position="57"/>
        <end position="76"/>
    </location>
</feature>
<keyword evidence="3" id="KW-1185">Reference proteome</keyword>
<keyword evidence="1" id="KW-1133">Transmembrane helix</keyword>
<dbReference type="Proteomes" id="UP001369082">
    <property type="component" value="Unassembled WGS sequence"/>
</dbReference>
<proteinExistence type="predicted"/>
<reference evidence="2 3" key="1">
    <citation type="submission" date="2024-02" db="EMBL/GenBank/DDBJ databases">
        <title>Bacteria isolated from the canopy kelp, Nereocystis luetkeana.</title>
        <authorList>
            <person name="Pfister C.A."/>
            <person name="Younker I.T."/>
            <person name="Light S.H."/>
        </authorList>
    </citation>
    <scope>NUCLEOTIDE SEQUENCE [LARGE SCALE GENOMIC DNA]</scope>
    <source>
        <strain evidence="2 3">TI.1.05</strain>
    </source>
</reference>
<name>A0ABU9GNP0_9GAMM</name>
<accession>A0ABU9GNP0</accession>
<feature type="transmembrane region" description="Helical" evidence="1">
    <location>
        <begin position="12"/>
        <end position="37"/>
    </location>
</feature>
<keyword evidence="1" id="KW-0472">Membrane</keyword>
<dbReference type="RefSeq" id="WP_341596945.1">
    <property type="nucleotide sequence ID" value="NZ_JBAKAZ010000011.1"/>
</dbReference>
<evidence type="ECO:0000313" key="3">
    <source>
        <dbReference type="Proteomes" id="UP001369082"/>
    </source>
</evidence>
<sequence>MEYILTHFPQTLVVLGLIFLVIEVLVLGFSTFVLLFVGIGSIITGLLMALGFLPETLFSALLGTAIISALVALVSWQPMKRMQNKAESHQVDNGMVGETFILEEDLLVGKKVSHRYSGVDWQVQSKQTLIAGTEVKITRMQVGVLTVEAV</sequence>
<evidence type="ECO:0000313" key="2">
    <source>
        <dbReference type="EMBL" id="MEL0628931.1"/>
    </source>
</evidence>
<dbReference type="InterPro" id="IPR052165">
    <property type="entry name" value="Membrane_assoc_protease"/>
</dbReference>
<comment type="caution">
    <text evidence="2">The sequence shown here is derived from an EMBL/GenBank/DDBJ whole genome shotgun (WGS) entry which is preliminary data.</text>
</comment>
<dbReference type="PANTHER" id="PTHR33507:SF3">
    <property type="entry name" value="INNER MEMBRANE PROTEIN YBBJ"/>
    <property type="match status" value="1"/>
</dbReference>
<organism evidence="2 3">
    <name type="scientific">Psychromonas aquatilis</name>
    <dbReference type="NCBI Taxonomy" id="2005072"/>
    <lineage>
        <taxon>Bacteria</taxon>
        <taxon>Pseudomonadati</taxon>
        <taxon>Pseudomonadota</taxon>
        <taxon>Gammaproteobacteria</taxon>
        <taxon>Alteromonadales</taxon>
        <taxon>Psychromonadaceae</taxon>
        <taxon>Psychromonas</taxon>
    </lineage>
</organism>
<dbReference type="Gene3D" id="2.40.50.140">
    <property type="entry name" value="Nucleic acid-binding proteins"/>
    <property type="match status" value="1"/>
</dbReference>
<dbReference type="PANTHER" id="PTHR33507">
    <property type="entry name" value="INNER MEMBRANE PROTEIN YBBJ"/>
    <property type="match status" value="1"/>
</dbReference>
<keyword evidence="1" id="KW-0812">Transmembrane</keyword>
<gene>
    <name evidence="2" type="ORF">V6256_04840</name>
</gene>
<evidence type="ECO:0000256" key="1">
    <source>
        <dbReference type="SAM" id="Phobius"/>
    </source>
</evidence>